<dbReference type="InterPro" id="IPR050582">
    <property type="entry name" value="HAD-like_SerB"/>
</dbReference>
<dbReference type="Proteomes" id="UP000075502">
    <property type="component" value="Unassembled WGS sequence"/>
</dbReference>
<dbReference type="Gene3D" id="3.40.50.1000">
    <property type="entry name" value="HAD superfamily/HAD-like"/>
    <property type="match status" value="1"/>
</dbReference>
<evidence type="ECO:0000256" key="3">
    <source>
        <dbReference type="ARBA" id="ARBA00022842"/>
    </source>
</evidence>
<evidence type="ECO:0000313" key="5">
    <source>
        <dbReference type="EMBL" id="KYG09797.1"/>
    </source>
</evidence>
<keyword evidence="1" id="KW-0479">Metal-binding</keyword>
<dbReference type="PANTHER" id="PTHR43344">
    <property type="entry name" value="PHOSPHOSERINE PHOSPHATASE"/>
    <property type="match status" value="1"/>
</dbReference>
<feature type="region of interest" description="Disordered" evidence="4">
    <location>
        <begin position="1"/>
        <end position="28"/>
    </location>
</feature>
<dbReference type="NCBIfam" id="TIGR01490">
    <property type="entry name" value="HAD-SF-IB-hyp1"/>
    <property type="match status" value="1"/>
</dbReference>
<gene>
    <name evidence="5" type="ORF">BE21_15845</name>
</gene>
<keyword evidence="2" id="KW-0378">Hydrolase</keyword>
<proteinExistence type="predicted"/>
<dbReference type="EMBL" id="JEME01000557">
    <property type="protein sequence ID" value="KYG09797.1"/>
    <property type="molecule type" value="Genomic_DNA"/>
</dbReference>
<comment type="caution">
    <text evidence="5">The sequence shown here is derived from an EMBL/GenBank/DDBJ whole genome shotgun (WGS) entry which is preliminary data.</text>
</comment>
<evidence type="ECO:0000313" key="6">
    <source>
        <dbReference type="Proteomes" id="UP000075502"/>
    </source>
</evidence>
<dbReference type="Pfam" id="PF12710">
    <property type="entry name" value="HAD"/>
    <property type="match status" value="1"/>
</dbReference>
<dbReference type="AlphaFoldDB" id="A0A150TYY2"/>
<dbReference type="NCBIfam" id="TIGR01488">
    <property type="entry name" value="HAD-SF-IB"/>
    <property type="match status" value="1"/>
</dbReference>
<dbReference type="SUPFAM" id="SSF56784">
    <property type="entry name" value="HAD-like"/>
    <property type="match status" value="1"/>
</dbReference>
<name>A0A150TYY2_SORCE</name>
<dbReference type="InterPro" id="IPR023214">
    <property type="entry name" value="HAD_sf"/>
</dbReference>
<protein>
    <recommendedName>
        <fullName evidence="7">Phosphoserine phosphatase</fullName>
    </recommendedName>
</protein>
<reference evidence="5 6" key="1">
    <citation type="submission" date="2014-02" db="EMBL/GenBank/DDBJ databases">
        <title>The small core and large imbalanced accessory genome model reveals a collaborative survival strategy of Sorangium cellulosum strains in nature.</title>
        <authorList>
            <person name="Han K."/>
            <person name="Peng R."/>
            <person name="Blom J."/>
            <person name="Li Y.-Z."/>
        </authorList>
    </citation>
    <scope>NUCLEOTIDE SEQUENCE [LARGE SCALE GENOMIC DNA]</scope>
    <source>
        <strain evidence="5 6">So0007-03</strain>
    </source>
</reference>
<sequence>MSTSFDDTAPGSPRGAGPAVQDGAAARDGRVARRRAALFDMDRTLLRKETASLYVKYQRQIGEATARDLLRTLYWVGQYTLGVLDAEKVAERALLALRGVPETVLAARCDDWFRLHVEPHIADGGREAVRRHRAAGDLCAIVTGAWPYTARPLARRLGIEHLVASELEIDERGHFTGRAAPPLCLGEGKVARARALAEAQGFRLEDAAFYTDSISDLPLLELVAEPIAVNPDPRLRRVAERRGYRIERW</sequence>
<evidence type="ECO:0000256" key="4">
    <source>
        <dbReference type="SAM" id="MobiDB-lite"/>
    </source>
</evidence>
<evidence type="ECO:0000256" key="1">
    <source>
        <dbReference type="ARBA" id="ARBA00022723"/>
    </source>
</evidence>
<evidence type="ECO:0008006" key="7">
    <source>
        <dbReference type="Google" id="ProtNLM"/>
    </source>
</evidence>
<dbReference type="GO" id="GO:0016787">
    <property type="term" value="F:hydrolase activity"/>
    <property type="evidence" value="ECO:0007669"/>
    <property type="project" value="UniProtKB-KW"/>
</dbReference>
<dbReference type="GO" id="GO:0046872">
    <property type="term" value="F:metal ion binding"/>
    <property type="evidence" value="ECO:0007669"/>
    <property type="project" value="UniProtKB-KW"/>
</dbReference>
<accession>A0A150TYY2</accession>
<dbReference type="InterPro" id="IPR036412">
    <property type="entry name" value="HAD-like_sf"/>
</dbReference>
<evidence type="ECO:0000256" key="2">
    <source>
        <dbReference type="ARBA" id="ARBA00022801"/>
    </source>
</evidence>
<dbReference type="InterPro" id="IPR006385">
    <property type="entry name" value="HAD_hydro_SerB1"/>
</dbReference>
<dbReference type="PANTHER" id="PTHR43344:SF13">
    <property type="entry name" value="PHOSPHATASE RV3661-RELATED"/>
    <property type="match status" value="1"/>
</dbReference>
<dbReference type="Gene3D" id="1.20.1440.100">
    <property type="entry name" value="SG protein - dephosphorylation function"/>
    <property type="match status" value="1"/>
</dbReference>
<dbReference type="CDD" id="cd02612">
    <property type="entry name" value="HAD_PGPPase"/>
    <property type="match status" value="1"/>
</dbReference>
<organism evidence="5 6">
    <name type="scientific">Sorangium cellulosum</name>
    <name type="common">Polyangium cellulosum</name>
    <dbReference type="NCBI Taxonomy" id="56"/>
    <lineage>
        <taxon>Bacteria</taxon>
        <taxon>Pseudomonadati</taxon>
        <taxon>Myxococcota</taxon>
        <taxon>Polyangia</taxon>
        <taxon>Polyangiales</taxon>
        <taxon>Polyangiaceae</taxon>
        <taxon>Sorangium</taxon>
    </lineage>
</organism>
<keyword evidence="3" id="KW-0460">Magnesium</keyword>